<sequence>MTAKVEPTGSLLRLVTRFVAAAALLLVTGACQGSVPMPGMSPVAPSPSPANPAEDLTPSTYPRLLRRVELVSPGASLQDLRYDGEQGRIYVTDTAGYLHVLDAESGQPLARLPYSGELTLDETHRRLYVAPGDGILPPGETPAVMVMDTETLQLVGTLPNSRYVSLDVDGHRLFTGQRLYPGQPTPDNVRVYDGASLQPLGEIPQPGIPVYNPLRNELFILADTVYTADPDRLQVTGGLLPELQTQPFPGCVGCLAVRDGHLFPEANLLVVEVEPISTGGGPGLYPPPRYFDARTLQPLDPEGEALPDLLPTCGSQPLLAPAVQGRVYRQDLYIRYVVYRNLRVLDADGHLLDWRDGLALTFIHPATHQAITAQGYVIDLATLTPVSRVPAFCLLAYDLAADLLFGATQADPERSAGEGEALLVLSARGGPVQSGPAPLPEPLPEQPVTAIQPSPDYARDTTVFAVVGGGQLYRSRDSGHSWTRLQGGLPTGDGLQLKLAFSPAYGQDQTLFAAGFVGEQQGEGVWRSTDGGDHWTPLWHGLRFLRVYDLALSSQFSQDQRLLAYARYTRLIPWERGAGLFRSEDGGLHWSLVMTATEESGLPPPEAMIPARPPTPPDVRLADQGRRLEYSQDGGQSWQTASLTPPPGTYFLALATAPDYPRDPTVYVLGDYNLWQSPDGGVTWRPWPDPRLAANRDYHNGFTDLAVSPRLADGSYHLFVGSYAGEFWTLEVHP</sequence>
<proteinExistence type="predicted"/>
<dbReference type="PROSITE" id="PS51257">
    <property type="entry name" value="PROKAR_LIPOPROTEIN"/>
    <property type="match status" value="1"/>
</dbReference>
<dbReference type="InterPro" id="IPR052025">
    <property type="entry name" value="Xyloglucanase_GH74"/>
</dbReference>
<name>A0A540V8Y9_9CHLR</name>
<dbReference type="Proteomes" id="UP000317371">
    <property type="component" value="Unassembled WGS sequence"/>
</dbReference>
<dbReference type="Gene3D" id="2.130.10.10">
    <property type="entry name" value="YVTN repeat-like/Quinoprotein amine dehydrogenase"/>
    <property type="match status" value="3"/>
</dbReference>
<organism evidence="1 2">
    <name type="scientific">Litorilinea aerophila</name>
    <dbReference type="NCBI Taxonomy" id="1204385"/>
    <lineage>
        <taxon>Bacteria</taxon>
        <taxon>Bacillati</taxon>
        <taxon>Chloroflexota</taxon>
        <taxon>Caldilineae</taxon>
        <taxon>Caldilineales</taxon>
        <taxon>Caldilineaceae</taxon>
        <taxon>Litorilinea</taxon>
    </lineage>
</organism>
<protein>
    <recommendedName>
        <fullName evidence="3">Sortilin N-terminal domain-containing protein</fullName>
    </recommendedName>
</protein>
<gene>
    <name evidence="1" type="ORF">FKZ61_22460</name>
</gene>
<comment type="caution">
    <text evidence="1">The sequence shown here is derived from an EMBL/GenBank/DDBJ whole genome shotgun (WGS) entry which is preliminary data.</text>
</comment>
<dbReference type="InParanoid" id="A0A540V8Y9"/>
<dbReference type="CDD" id="cd15482">
    <property type="entry name" value="Sialidase_non-viral"/>
    <property type="match status" value="1"/>
</dbReference>
<dbReference type="GO" id="GO:0010411">
    <property type="term" value="P:xyloglucan metabolic process"/>
    <property type="evidence" value="ECO:0007669"/>
    <property type="project" value="TreeGrafter"/>
</dbReference>
<dbReference type="InterPro" id="IPR015943">
    <property type="entry name" value="WD40/YVTN_repeat-like_dom_sf"/>
</dbReference>
<evidence type="ECO:0000313" key="2">
    <source>
        <dbReference type="Proteomes" id="UP000317371"/>
    </source>
</evidence>
<dbReference type="EMBL" id="VIGC01000047">
    <property type="protein sequence ID" value="TQE93181.1"/>
    <property type="molecule type" value="Genomic_DNA"/>
</dbReference>
<evidence type="ECO:0008006" key="3">
    <source>
        <dbReference type="Google" id="ProtNLM"/>
    </source>
</evidence>
<keyword evidence="2" id="KW-1185">Reference proteome</keyword>
<dbReference type="InterPro" id="IPR011047">
    <property type="entry name" value="Quinoprotein_ADH-like_sf"/>
</dbReference>
<dbReference type="OrthoDB" id="9757947at2"/>
<dbReference type="PANTHER" id="PTHR43739:SF5">
    <property type="entry name" value="EXO-ALPHA-SIALIDASE"/>
    <property type="match status" value="1"/>
</dbReference>
<dbReference type="AlphaFoldDB" id="A0A540V8Y9"/>
<dbReference type="SUPFAM" id="SSF50998">
    <property type="entry name" value="Quinoprotein alcohol dehydrogenase-like"/>
    <property type="match status" value="1"/>
</dbReference>
<accession>A0A540V8Y9</accession>
<dbReference type="SUPFAM" id="SSF110296">
    <property type="entry name" value="Oligoxyloglucan reducing end-specific cellobiohydrolase"/>
    <property type="match status" value="2"/>
</dbReference>
<dbReference type="RefSeq" id="WP_141612416.1">
    <property type="nucleotide sequence ID" value="NZ_VIGC02000047.1"/>
</dbReference>
<dbReference type="PANTHER" id="PTHR43739">
    <property type="entry name" value="XYLOGLUCANASE (EUROFUNG)"/>
    <property type="match status" value="1"/>
</dbReference>
<evidence type="ECO:0000313" key="1">
    <source>
        <dbReference type="EMBL" id="TQE93181.1"/>
    </source>
</evidence>
<reference evidence="1 2" key="1">
    <citation type="submission" date="2019-06" db="EMBL/GenBank/DDBJ databases">
        <title>Genome sequence of Litorilinea aerophila BAA-2444.</title>
        <authorList>
            <person name="Maclea K.S."/>
            <person name="Maurais E.G."/>
            <person name="Iannazzi L.C."/>
        </authorList>
    </citation>
    <scope>NUCLEOTIDE SEQUENCE [LARGE SCALE GENOMIC DNA]</scope>
    <source>
        <strain evidence="1 2">ATCC BAA-2444</strain>
    </source>
</reference>